<evidence type="ECO:0000256" key="2">
    <source>
        <dbReference type="SAM" id="Phobius"/>
    </source>
</evidence>
<evidence type="ECO:0000313" key="3">
    <source>
        <dbReference type="EMBL" id="TAA75198.1"/>
    </source>
</evidence>
<keyword evidence="2" id="KW-0472">Membrane</keyword>
<keyword evidence="2" id="KW-1133">Transmembrane helix</keyword>
<feature type="transmembrane region" description="Helical" evidence="2">
    <location>
        <begin position="60"/>
        <end position="78"/>
    </location>
</feature>
<comment type="caution">
    <text evidence="3">The sequence shown here is derived from an EMBL/GenBank/DDBJ whole genome shotgun (WGS) entry which is preliminary data.</text>
</comment>
<protein>
    <submittedName>
        <fullName evidence="3">Uncharacterized protein</fullName>
    </submittedName>
</protein>
<accession>A0A521G2G9</accession>
<reference evidence="3" key="1">
    <citation type="submission" date="2017-07" db="EMBL/GenBank/DDBJ databases">
        <title>The cable genome - Insights into the physiology and evolution of filamentous bacteria capable of sulfide oxidation via long distance electron transfer.</title>
        <authorList>
            <person name="Thorup C."/>
            <person name="Bjerg J.T."/>
            <person name="Schreiber L."/>
            <person name="Nielsen L.P."/>
            <person name="Kjeldsen K.U."/>
            <person name="Boesen T."/>
            <person name="Boggild A."/>
            <person name="Meysman F."/>
            <person name="Geelhoed J."/>
            <person name="Schramm A."/>
        </authorList>
    </citation>
    <scope>NUCLEOTIDE SEQUENCE [LARGE SCALE GENOMIC DNA]</scope>
    <source>
        <strain evidence="3">GS</strain>
    </source>
</reference>
<evidence type="ECO:0000256" key="1">
    <source>
        <dbReference type="SAM" id="MobiDB-lite"/>
    </source>
</evidence>
<dbReference type="AlphaFoldDB" id="A0A521G2G9"/>
<keyword evidence="2" id="KW-0812">Transmembrane</keyword>
<organism evidence="3 4">
    <name type="scientific">Candidatus Electronema aureum</name>
    <dbReference type="NCBI Taxonomy" id="2005002"/>
    <lineage>
        <taxon>Bacteria</taxon>
        <taxon>Pseudomonadati</taxon>
        <taxon>Thermodesulfobacteriota</taxon>
        <taxon>Desulfobulbia</taxon>
        <taxon>Desulfobulbales</taxon>
        <taxon>Desulfobulbaceae</taxon>
        <taxon>Candidatus Electronema</taxon>
    </lineage>
</organism>
<dbReference type="EMBL" id="NQJD01000009">
    <property type="protein sequence ID" value="TAA75198.1"/>
    <property type="molecule type" value="Genomic_DNA"/>
</dbReference>
<name>A0A521G2G9_9BACT</name>
<gene>
    <name evidence="3" type="ORF">CDV28_10911</name>
</gene>
<evidence type="ECO:0000313" key="4">
    <source>
        <dbReference type="Proteomes" id="UP000316238"/>
    </source>
</evidence>
<feature type="compositionally biased region" description="Basic and acidic residues" evidence="1">
    <location>
        <begin position="31"/>
        <end position="43"/>
    </location>
</feature>
<dbReference type="Proteomes" id="UP000316238">
    <property type="component" value="Unassembled WGS sequence"/>
</dbReference>
<feature type="region of interest" description="Disordered" evidence="1">
    <location>
        <begin position="1"/>
        <end position="43"/>
    </location>
</feature>
<sequence length="79" mass="8191">MGNNINIGNAKNSNVVGGNVHGNVSAGSNSSDDREKTSTANRPDVEAIERIASAPSSKTGLVLGIIFVLLLIVLFVVTR</sequence>
<keyword evidence="4" id="KW-1185">Reference proteome</keyword>
<proteinExistence type="predicted"/>
<feature type="compositionally biased region" description="Low complexity" evidence="1">
    <location>
        <begin position="1"/>
        <end position="30"/>
    </location>
</feature>